<gene>
    <name evidence="1" type="ORF">E4635_07545</name>
</gene>
<dbReference type="EMBL" id="SRLH01000004">
    <property type="protein sequence ID" value="TGD57858.1"/>
    <property type="molecule type" value="Genomic_DNA"/>
</dbReference>
<sequence>MDKFETWKKYEIFDLFNDLEQAEEVLSKLTGGYSNNFNSVEDFHNAFVEELYDLKGQNIPDFKHIRLWFAPTSAWDDFVGLAGMELANRIYERASNWNKNEL</sequence>
<accession>A0A4Z0L9Y9</accession>
<dbReference type="Proteomes" id="UP000297407">
    <property type="component" value="Unassembled WGS sequence"/>
</dbReference>
<dbReference type="OrthoDB" id="1262835at2"/>
<protein>
    <submittedName>
        <fullName evidence="1">Uncharacterized protein</fullName>
    </submittedName>
</protein>
<comment type="caution">
    <text evidence="1">The sequence shown here is derived from an EMBL/GenBank/DDBJ whole genome shotgun (WGS) entry which is preliminary data.</text>
</comment>
<keyword evidence="2" id="KW-1185">Reference proteome</keyword>
<dbReference type="RefSeq" id="WP_135526030.1">
    <property type="nucleotide sequence ID" value="NZ_SRLH01000004.1"/>
</dbReference>
<name>A0A4Z0L9Y9_9FLAO</name>
<proteinExistence type="predicted"/>
<dbReference type="AlphaFoldDB" id="A0A4Z0L9Y9"/>
<reference evidence="1 2" key="1">
    <citation type="submission" date="2019-04" db="EMBL/GenBank/DDBJ databases">
        <title>Flavobacterium sp. strain DS2-A Genome sequencing and assembly.</title>
        <authorList>
            <person name="Kim I."/>
        </authorList>
    </citation>
    <scope>NUCLEOTIDE SEQUENCE [LARGE SCALE GENOMIC DNA]</scope>
    <source>
        <strain evidence="1 2">DS2-A</strain>
    </source>
</reference>
<organism evidence="1 2">
    <name type="scientific">Flavobacterium humi</name>
    <dbReference type="NCBI Taxonomy" id="2562683"/>
    <lineage>
        <taxon>Bacteria</taxon>
        <taxon>Pseudomonadati</taxon>
        <taxon>Bacteroidota</taxon>
        <taxon>Flavobacteriia</taxon>
        <taxon>Flavobacteriales</taxon>
        <taxon>Flavobacteriaceae</taxon>
        <taxon>Flavobacterium</taxon>
    </lineage>
</organism>
<evidence type="ECO:0000313" key="1">
    <source>
        <dbReference type="EMBL" id="TGD57858.1"/>
    </source>
</evidence>
<evidence type="ECO:0000313" key="2">
    <source>
        <dbReference type="Proteomes" id="UP000297407"/>
    </source>
</evidence>